<evidence type="ECO:0000259" key="3">
    <source>
        <dbReference type="PROSITE" id="PS50893"/>
    </source>
</evidence>
<dbReference type="PANTHER" id="PTHR43204">
    <property type="entry name" value="ABC TRANSPORTER I FAMILY MEMBER 6, CHLOROPLASTIC"/>
    <property type="match status" value="1"/>
</dbReference>
<evidence type="ECO:0000256" key="2">
    <source>
        <dbReference type="ARBA" id="ARBA00022840"/>
    </source>
</evidence>
<dbReference type="NCBIfam" id="TIGR01978">
    <property type="entry name" value="sufC"/>
    <property type="match status" value="1"/>
</dbReference>
<dbReference type="InterPro" id="IPR010230">
    <property type="entry name" value="FeS-cluster_ATPase_SufC"/>
</dbReference>
<dbReference type="PROSITE" id="PS00211">
    <property type="entry name" value="ABC_TRANSPORTER_1"/>
    <property type="match status" value="1"/>
</dbReference>
<evidence type="ECO:0000313" key="5">
    <source>
        <dbReference type="Proteomes" id="UP000240490"/>
    </source>
</evidence>
<reference evidence="4 5" key="1">
    <citation type="submission" date="2017-04" db="EMBL/GenBank/DDBJ databases">
        <title>Novel microbial lineages endemic to geothermal iron-oxide mats fill important gaps in the evolutionary history of Archaea.</title>
        <authorList>
            <person name="Jay Z.J."/>
            <person name="Beam J.P."/>
            <person name="Dlakic M."/>
            <person name="Rusch D.B."/>
            <person name="Kozubal M.A."/>
            <person name="Inskeep W.P."/>
        </authorList>
    </citation>
    <scope>NUCLEOTIDE SEQUENCE [LARGE SCALE GENOMIC DNA]</scope>
    <source>
        <strain evidence="4">ECH_B_SAG-M15</strain>
    </source>
</reference>
<dbReference type="SMART" id="SM00382">
    <property type="entry name" value="AAA"/>
    <property type="match status" value="1"/>
</dbReference>
<dbReference type="Proteomes" id="UP000240490">
    <property type="component" value="Unassembled WGS sequence"/>
</dbReference>
<dbReference type="InterPro" id="IPR003439">
    <property type="entry name" value="ABC_transporter-like_ATP-bd"/>
</dbReference>
<dbReference type="AlphaFoldDB" id="A0A2R6B2B3"/>
<dbReference type="GO" id="GO:0005524">
    <property type="term" value="F:ATP binding"/>
    <property type="evidence" value="ECO:0007669"/>
    <property type="project" value="UniProtKB-KW"/>
</dbReference>
<dbReference type="EMBL" id="NEXJ01000017">
    <property type="protein sequence ID" value="PSN92745.1"/>
    <property type="molecule type" value="Genomic_DNA"/>
</dbReference>
<dbReference type="CDD" id="cd03217">
    <property type="entry name" value="ABC_FeS_Assembly"/>
    <property type="match status" value="1"/>
</dbReference>
<proteinExistence type="predicted"/>
<sequence>MTSTLKIVDLHAKVEDKEVLRGIDLEVKQGEVHAIMGPNGSGKTSLAYVLLGHPKYVVTKGDILIDGQSIINLKTDRRAKLGLFLGFQYPEEIPGLRFGSFLRTLAVEMRGDKTPLSQFYSNVKENLKKLDLDEAFLSRSLNEGFSGGEKKRAEIVQLLTAKPKFAVLDETDSGLDVDALKIVSSAINEVRGSDVGIILITHYQRILKYVKADYVHVLIDGRIVKSGDASLADEVEKTGYEALRPVQATT</sequence>
<evidence type="ECO:0000256" key="1">
    <source>
        <dbReference type="ARBA" id="ARBA00022741"/>
    </source>
</evidence>
<keyword evidence="1" id="KW-0547">Nucleotide-binding</keyword>
<protein>
    <submittedName>
        <fullName evidence="4">Fe-S cluster assembly ATPase SufC</fullName>
    </submittedName>
</protein>
<dbReference type="InterPro" id="IPR003593">
    <property type="entry name" value="AAA+_ATPase"/>
</dbReference>
<organism evidence="4 5">
    <name type="scientific">Candidatus Marsarchaeota G2 archaeon ECH_B_SAG-M15</name>
    <dbReference type="NCBI Taxonomy" id="1978162"/>
    <lineage>
        <taxon>Archaea</taxon>
        <taxon>Candidatus Marsarchaeota</taxon>
        <taxon>Candidatus Marsarchaeota group 2</taxon>
    </lineage>
</organism>
<evidence type="ECO:0000313" key="4">
    <source>
        <dbReference type="EMBL" id="PSN92745.1"/>
    </source>
</evidence>
<dbReference type="Gene3D" id="3.40.50.300">
    <property type="entry name" value="P-loop containing nucleotide triphosphate hydrolases"/>
    <property type="match status" value="1"/>
</dbReference>
<keyword evidence="2" id="KW-0067">ATP-binding</keyword>
<comment type="caution">
    <text evidence="4">The sequence shown here is derived from an EMBL/GenBank/DDBJ whole genome shotgun (WGS) entry which is preliminary data.</text>
</comment>
<dbReference type="GO" id="GO:0016887">
    <property type="term" value="F:ATP hydrolysis activity"/>
    <property type="evidence" value="ECO:0007669"/>
    <property type="project" value="InterPro"/>
</dbReference>
<dbReference type="InterPro" id="IPR017871">
    <property type="entry name" value="ABC_transporter-like_CS"/>
</dbReference>
<feature type="domain" description="ABC transporter" evidence="3">
    <location>
        <begin position="5"/>
        <end position="245"/>
    </location>
</feature>
<gene>
    <name evidence="4" type="ORF">B9Q08_00955</name>
</gene>
<dbReference type="Pfam" id="PF00005">
    <property type="entry name" value="ABC_tran"/>
    <property type="match status" value="1"/>
</dbReference>
<name>A0A2R6B2B3_9ARCH</name>
<dbReference type="PANTHER" id="PTHR43204:SF1">
    <property type="entry name" value="ABC TRANSPORTER I FAMILY MEMBER 6, CHLOROPLASTIC"/>
    <property type="match status" value="1"/>
</dbReference>
<dbReference type="PROSITE" id="PS50893">
    <property type="entry name" value="ABC_TRANSPORTER_2"/>
    <property type="match status" value="1"/>
</dbReference>
<accession>A0A2R6B2B3</accession>
<dbReference type="SUPFAM" id="SSF52540">
    <property type="entry name" value="P-loop containing nucleoside triphosphate hydrolases"/>
    <property type="match status" value="1"/>
</dbReference>
<dbReference type="InterPro" id="IPR027417">
    <property type="entry name" value="P-loop_NTPase"/>
</dbReference>